<name>A0ABQ0YIE9_9NOCA</name>
<evidence type="ECO:0000256" key="1">
    <source>
        <dbReference type="SAM" id="MobiDB-lite"/>
    </source>
</evidence>
<organism evidence="2 3">
    <name type="scientific">Rhodococcus aetherivorans</name>
    <dbReference type="NCBI Taxonomy" id="191292"/>
    <lineage>
        <taxon>Bacteria</taxon>
        <taxon>Bacillati</taxon>
        <taxon>Actinomycetota</taxon>
        <taxon>Actinomycetes</taxon>
        <taxon>Mycobacteriales</taxon>
        <taxon>Nocardiaceae</taxon>
        <taxon>Rhodococcus</taxon>
    </lineage>
</organism>
<accession>A0ABQ0YIE9</accession>
<keyword evidence="3" id="KW-1185">Reference proteome</keyword>
<feature type="compositionally biased region" description="Basic and acidic residues" evidence="1">
    <location>
        <begin position="114"/>
        <end position="123"/>
    </location>
</feature>
<sequence>MACRRAGLTARFDTLTAEKASMIAHAVDVHGIDALVRAALERHRPQDPARSAAAWIPTWQELRPPRPKLPPTCGNCDDYGWRPDDELGRAVRCPCRRTGFEWPEAPIGVPSARRRADPRAAHDRTHRTLYASSA</sequence>
<comment type="caution">
    <text evidence="2">The sequence shown here is derived from an EMBL/GenBank/DDBJ whole genome shotgun (WGS) entry which is preliminary data.</text>
</comment>
<gene>
    <name evidence="2" type="ORF">RAJCM14343_1545</name>
</gene>
<feature type="region of interest" description="Disordered" evidence="1">
    <location>
        <begin position="106"/>
        <end position="134"/>
    </location>
</feature>
<protein>
    <submittedName>
        <fullName evidence="2">Uncharacterized protein</fullName>
    </submittedName>
</protein>
<dbReference type="Proteomes" id="UP000325466">
    <property type="component" value="Unassembled WGS sequence"/>
</dbReference>
<evidence type="ECO:0000313" key="3">
    <source>
        <dbReference type="Proteomes" id="UP000325466"/>
    </source>
</evidence>
<reference evidence="2 3" key="1">
    <citation type="journal article" date="2018" name="Biodegradation">
        <title>1,4-Dioxane degradation characteristics of Rhodococcus aetherivorans JCM 14343.</title>
        <authorList>
            <person name="Inoue D."/>
            <person name="Tsunoda T."/>
            <person name="Yamamoto N."/>
            <person name="Ike M."/>
            <person name="Sei K."/>
        </authorList>
    </citation>
    <scope>NUCLEOTIDE SEQUENCE [LARGE SCALE GENOMIC DNA]</scope>
    <source>
        <strain evidence="2 3">JCM 14343</strain>
    </source>
</reference>
<evidence type="ECO:0000313" key="2">
    <source>
        <dbReference type="EMBL" id="GES36294.1"/>
    </source>
</evidence>
<proteinExistence type="predicted"/>
<dbReference type="EMBL" id="BLAH01000057">
    <property type="protein sequence ID" value="GES36294.1"/>
    <property type="molecule type" value="Genomic_DNA"/>
</dbReference>